<name>A0A1G8GH83_9PROT</name>
<dbReference type="EMBL" id="FNCV01000027">
    <property type="protein sequence ID" value="SDH93743.1"/>
    <property type="molecule type" value="Genomic_DNA"/>
</dbReference>
<dbReference type="STRING" id="83401.SAMN05421742_12711"/>
<accession>A0A1G8GH83</accession>
<dbReference type="InterPro" id="IPR007757">
    <property type="entry name" value="MT-A70-like"/>
</dbReference>
<proteinExistence type="inferred from homology"/>
<evidence type="ECO:0000256" key="1">
    <source>
        <dbReference type="PROSITE-ProRule" id="PRU00489"/>
    </source>
</evidence>
<reference evidence="3" key="1">
    <citation type="submission" date="2016-10" db="EMBL/GenBank/DDBJ databases">
        <authorList>
            <person name="Varghese N."/>
            <person name="Submissions S."/>
        </authorList>
    </citation>
    <scope>NUCLEOTIDE SEQUENCE [LARGE SCALE GENOMIC DNA]</scope>
    <source>
        <strain evidence="3">930I</strain>
    </source>
</reference>
<dbReference type="Proteomes" id="UP000217076">
    <property type="component" value="Unassembled WGS sequence"/>
</dbReference>
<gene>
    <name evidence="2" type="ORF">SAMN05421742_12711</name>
</gene>
<keyword evidence="3" id="KW-1185">Reference proteome</keyword>
<protein>
    <submittedName>
        <fullName evidence="2">Uncharacterized protein</fullName>
    </submittedName>
</protein>
<dbReference type="PROSITE" id="PS51143">
    <property type="entry name" value="MT_A70"/>
    <property type="match status" value="1"/>
</dbReference>
<organism evidence="2 3">
    <name type="scientific">Roseospirillum parvum</name>
    <dbReference type="NCBI Taxonomy" id="83401"/>
    <lineage>
        <taxon>Bacteria</taxon>
        <taxon>Pseudomonadati</taxon>
        <taxon>Pseudomonadota</taxon>
        <taxon>Alphaproteobacteria</taxon>
        <taxon>Rhodospirillales</taxon>
        <taxon>Rhodospirillaceae</taxon>
        <taxon>Roseospirillum</taxon>
    </lineage>
</organism>
<sequence length="25" mass="2900">ELFARETRPGWDCWGDQVSRFGEAS</sequence>
<feature type="non-terminal residue" evidence="2">
    <location>
        <position position="1"/>
    </location>
</feature>
<evidence type="ECO:0000313" key="3">
    <source>
        <dbReference type="Proteomes" id="UP000217076"/>
    </source>
</evidence>
<dbReference type="AlphaFoldDB" id="A0A1G8GH83"/>
<comment type="similarity">
    <text evidence="1">Belongs to the MT-A70-like family.</text>
</comment>
<evidence type="ECO:0000313" key="2">
    <source>
        <dbReference type="EMBL" id="SDH93743.1"/>
    </source>
</evidence>